<protein>
    <submittedName>
        <fullName evidence="2">Ubiquinone/menaquinone biosynthesis C-methylase UbiE</fullName>
    </submittedName>
</protein>
<gene>
    <name evidence="2" type="ORF">FHR82_007320</name>
</gene>
<keyword evidence="2" id="KW-0808">Transferase</keyword>
<proteinExistence type="predicted"/>
<reference evidence="2 3" key="1">
    <citation type="submission" date="2020-08" db="EMBL/GenBank/DDBJ databases">
        <title>Genomic Encyclopedia of Type Strains, Phase III (KMG-III): the genomes of soil and plant-associated and newly described type strains.</title>
        <authorList>
            <person name="Whitman W."/>
        </authorList>
    </citation>
    <scope>NUCLEOTIDE SEQUENCE [LARGE SCALE GENOMIC DNA]</scope>
    <source>
        <strain evidence="2 3">CECT 8960</strain>
    </source>
</reference>
<dbReference type="AlphaFoldDB" id="A0A7W7QCE0"/>
<feature type="domain" description="Methyltransferase" evidence="1">
    <location>
        <begin position="48"/>
        <end position="143"/>
    </location>
</feature>
<dbReference type="RefSeq" id="WP_184815054.1">
    <property type="nucleotide sequence ID" value="NZ_JACHJQ010000008.1"/>
</dbReference>
<dbReference type="EMBL" id="JACHJQ010000008">
    <property type="protein sequence ID" value="MBB4911061.1"/>
    <property type="molecule type" value="Genomic_DNA"/>
</dbReference>
<dbReference type="PANTHER" id="PTHR43464">
    <property type="entry name" value="METHYLTRANSFERASE"/>
    <property type="match status" value="1"/>
</dbReference>
<dbReference type="Pfam" id="PF13649">
    <property type="entry name" value="Methyltransf_25"/>
    <property type="match status" value="1"/>
</dbReference>
<dbReference type="CDD" id="cd02440">
    <property type="entry name" value="AdoMet_MTases"/>
    <property type="match status" value="1"/>
</dbReference>
<keyword evidence="2" id="KW-0830">Ubiquinone</keyword>
<sequence>MVTADHTSWGSTDLGVTEASIVDAQFEACRPTYLDLLDRVEISRGGRVLDAGCGSGAFLPHLSDLVGRDGALTAIDLVEENAALAATRRTICPLRTDQGDLLNLPYPTASFDAAWCANAVQYLDDDDLARALAELRRVVRPGGVVAVKDLDPTLATVRPGDPFLFTDFFRQVGATPGYARQLLRTRNLYRFLREAGLVSVRQWTVLSEHYAPLTRAEWSFYGPSCASVARQALALGVPGDWQPFLDPSAPDHPLAGPHGYIGEGNVLAVGVVPS</sequence>
<dbReference type="SUPFAM" id="SSF53335">
    <property type="entry name" value="S-adenosyl-L-methionine-dependent methyltransferases"/>
    <property type="match status" value="1"/>
</dbReference>
<comment type="caution">
    <text evidence="2">The sequence shown here is derived from an EMBL/GenBank/DDBJ whole genome shotgun (WGS) entry which is preliminary data.</text>
</comment>
<dbReference type="Gene3D" id="3.40.50.150">
    <property type="entry name" value="Vaccinia Virus protein VP39"/>
    <property type="match status" value="1"/>
</dbReference>
<evidence type="ECO:0000259" key="1">
    <source>
        <dbReference type="Pfam" id="PF13649"/>
    </source>
</evidence>
<evidence type="ECO:0000313" key="2">
    <source>
        <dbReference type="EMBL" id="MBB4911061.1"/>
    </source>
</evidence>
<organism evidence="2 3">
    <name type="scientific">Actinophytocola algeriensis</name>
    <dbReference type="NCBI Taxonomy" id="1768010"/>
    <lineage>
        <taxon>Bacteria</taxon>
        <taxon>Bacillati</taxon>
        <taxon>Actinomycetota</taxon>
        <taxon>Actinomycetes</taxon>
        <taxon>Pseudonocardiales</taxon>
        <taxon>Pseudonocardiaceae</taxon>
    </lineage>
</organism>
<dbReference type="PANTHER" id="PTHR43464:SF94">
    <property type="entry name" value="MALONYL-[ACYL-CARRIER PROTEIN] O-METHYLTRANSFERASE"/>
    <property type="match status" value="1"/>
</dbReference>
<keyword evidence="2" id="KW-0489">Methyltransferase</keyword>
<dbReference type="InterPro" id="IPR029063">
    <property type="entry name" value="SAM-dependent_MTases_sf"/>
</dbReference>
<dbReference type="GO" id="GO:0008168">
    <property type="term" value="F:methyltransferase activity"/>
    <property type="evidence" value="ECO:0007669"/>
    <property type="project" value="UniProtKB-KW"/>
</dbReference>
<keyword evidence="3" id="KW-1185">Reference proteome</keyword>
<evidence type="ECO:0000313" key="3">
    <source>
        <dbReference type="Proteomes" id="UP000520767"/>
    </source>
</evidence>
<name>A0A7W7QCE0_9PSEU</name>
<dbReference type="InterPro" id="IPR041698">
    <property type="entry name" value="Methyltransf_25"/>
</dbReference>
<accession>A0A7W7QCE0</accession>
<dbReference type="Proteomes" id="UP000520767">
    <property type="component" value="Unassembled WGS sequence"/>
</dbReference>
<dbReference type="GO" id="GO:0032259">
    <property type="term" value="P:methylation"/>
    <property type="evidence" value="ECO:0007669"/>
    <property type="project" value="UniProtKB-KW"/>
</dbReference>